<name>A1CC00_ASPCL</name>
<dbReference type="RefSeq" id="XP_001274694.1">
    <property type="nucleotide sequence ID" value="XM_001274693.1"/>
</dbReference>
<dbReference type="VEuPathDB" id="FungiDB:ACLA_017150"/>
<evidence type="ECO:0000313" key="4">
    <source>
        <dbReference type="Proteomes" id="UP000006701"/>
    </source>
</evidence>
<dbReference type="Gene3D" id="3.30.300.30">
    <property type="match status" value="1"/>
</dbReference>
<dbReference type="AlphaFoldDB" id="A1CC00"/>
<dbReference type="eggNOG" id="KOG1176">
    <property type="taxonomic scope" value="Eukaryota"/>
</dbReference>
<feature type="domain" description="AMP-binding enzyme C-terminal" evidence="2">
    <location>
        <begin position="206"/>
        <end position="286"/>
    </location>
</feature>
<dbReference type="PANTHER" id="PTHR24096:SF265">
    <property type="entry name" value="ENZYME, PUTATIVE (AFU_ORTHOLOGUE AFUA_5G14270)-RELATED"/>
    <property type="match status" value="1"/>
</dbReference>
<dbReference type="PANTHER" id="PTHR24096">
    <property type="entry name" value="LONG-CHAIN-FATTY-ACID--COA LIGASE"/>
    <property type="match status" value="1"/>
</dbReference>
<evidence type="ECO:0000259" key="1">
    <source>
        <dbReference type="Pfam" id="PF00501"/>
    </source>
</evidence>
<dbReference type="Proteomes" id="UP000006701">
    <property type="component" value="Unassembled WGS sequence"/>
</dbReference>
<reference evidence="3 4" key="1">
    <citation type="journal article" date="2008" name="PLoS Genet.">
        <title>Genomic islands in the pathogenic filamentous fungus Aspergillus fumigatus.</title>
        <authorList>
            <person name="Fedorova N.D."/>
            <person name="Khaldi N."/>
            <person name="Joardar V.S."/>
            <person name="Maiti R."/>
            <person name="Amedeo P."/>
            <person name="Anderson M.J."/>
            <person name="Crabtree J."/>
            <person name="Silva J.C."/>
            <person name="Badger J.H."/>
            <person name="Albarraq A."/>
            <person name="Angiuoli S."/>
            <person name="Bussey H."/>
            <person name="Bowyer P."/>
            <person name="Cotty P.J."/>
            <person name="Dyer P.S."/>
            <person name="Egan A."/>
            <person name="Galens K."/>
            <person name="Fraser-Liggett C.M."/>
            <person name="Haas B.J."/>
            <person name="Inman J.M."/>
            <person name="Kent R."/>
            <person name="Lemieux S."/>
            <person name="Malavazi I."/>
            <person name="Orvis J."/>
            <person name="Roemer T."/>
            <person name="Ronning C.M."/>
            <person name="Sundaram J.P."/>
            <person name="Sutton G."/>
            <person name="Turner G."/>
            <person name="Venter J.C."/>
            <person name="White O.R."/>
            <person name="Whitty B.R."/>
            <person name="Youngman P."/>
            <person name="Wolfe K.H."/>
            <person name="Goldman G.H."/>
            <person name="Wortman J.R."/>
            <person name="Jiang B."/>
            <person name="Denning D.W."/>
            <person name="Nierman W.C."/>
        </authorList>
    </citation>
    <scope>NUCLEOTIDE SEQUENCE [LARGE SCALE GENOMIC DNA]</scope>
    <source>
        <strain evidence="4">ATCC 1007 / CBS 513.65 / DSM 816 / NCTC 3887 / NRRL 1</strain>
    </source>
</reference>
<dbReference type="GO" id="GO:0016405">
    <property type="term" value="F:CoA-ligase activity"/>
    <property type="evidence" value="ECO:0007669"/>
    <property type="project" value="TreeGrafter"/>
</dbReference>
<proteinExistence type="predicted"/>
<sequence>MDPRPYQMSRIVALPIFHAGVGPPTHFGTLKSGFTTYIMRRFELETFLTAVEKYGITEFTIVPPIAVAILKSPLTRTRPSALRRPWAKTCRHGSTRFWRTESLSHKQQDDTGSVGRLIPNVEAKLIDENGANISAYEVCGELCVRGPTVTPGYYKNDAANAEAFDAEGWFKTGDIAYCDGQTQKWYIVDRKKELIKVRGFQGAPPELETVLLGHPGIIDAAVIGVTFPESDGEAPRADVVRRPGEKGQGLTEKEVQQYLEGRLAKYKALTGGVRFVDAFAKNASGKILERELREQSQREIEAELGQVS</sequence>
<dbReference type="InterPro" id="IPR000873">
    <property type="entry name" value="AMP-dep_synth/lig_dom"/>
</dbReference>
<keyword evidence="4" id="KW-1185">Reference proteome</keyword>
<dbReference type="STRING" id="344612.A1CC00"/>
<dbReference type="Gene3D" id="3.40.50.12780">
    <property type="entry name" value="N-terminal domain of ligase-like"/>
    <property type="match status" value="1"/>
</dbReference>
<dbReference type="Gene3D" id="3.40.50.980">
    <property type="match status" value="1"/>
</dbReference>
<feature type="domain" description="AMP-dependent synthetase/ligase" evidence="1">
    <location>
        <begin position="11"/>
        <end position="154"/>
    </location>
</feature>
<dbReference type="GO" id="GO:0019748">
    <property type="term" value="P:secondary metabolic process"/>
    <property type="evidence" value="ECO:0007669"/>
    <property type="project" value="TreeGrafter"/>
</dbReference>
<dbReference type="InterPro" id="IPR042099">
    <property type="entry name" value="ANL_N_sf"/>
</dbReference>
<dbReference type="EMBL" id="DS027049">
    <property type="protein sequence ID" value="EAW13268.1"/>
    <property type="molecule type" value="Genomic_DNA"/>
</dbReference>
<dbReference type="InterPro" id="IPR045851">
    <property type="entry name" value="AMP-bd_C_sf"/>
</dbReference>
<dbReference type="OMA" id="EFTIVPP"/>
<keyword evidence="3" id="KW-0436">Ligase</keyword>
<dbReference type="SUPFAM" id="SSF56801">
    <property type="entry name" value="Acetyl-CoA synthetase-like"/>
    <property type="match status" value="1"/>
</dbReference>
<gene>
    <name evidence="3" type="ORF">ACLA_017150</name>
</gene>
<evidence type="ECO:0000313" key="3">
    <source>
        <dbReference type="EMBL" id="EAW13268.1"/>
    </source>
</evidence>
<dbReference type="GeneID" id="4706869"/>
<dbReference type="HOGENOM" id="CLU_000022_17_0_1"/>
<protein>
    <submittedName>
        <fullName evidence="3">AMP dependent CoA ligase</fullName>
    </submittedName>
</protein>
<dbReference type="InterPro" id="IPR025110">
    <property type="entry name" value="AMP-bd_C"/>
</dbReference>
<dbReference type="Pfam" id="PF13193">
    <property type="entry name" value="AMP-binding_C"/>
    <property type="match status" value="1"/>
</dbReference>
<accession>A1CC00</accession>
<dbReference type="KEGG" id="act:ACLA_017150"/>
<evidence type="ECO:0000259" key="2">
    <source>
        <dbReference type="Pfam" id="PF13193"/>
    </source>
</evidence>
<organism evidence="3 4">
    <name type="scientific">Aspergillus clavatus (strain ATCC 1007 / CBS 513.65 / DSM 816 / NCTC 3887 / NRRL 1 / QM 1276 / 107)</name>
    <dbReference type="NCBI Taxonomy" id="344612"/>
    <lineage>
        <taxon>Eukaryota</taxon>
        <taxon>Fungi</taxon>
        <taxon>Dikarya</taxon>
        <taxon>Ascomycota</taxon>
        <taxon>Pezizomycotina</taxon>
        <taxon>Eurotiomycetes</taxon>
        <taxon>Eurotiomycetidae</taxon>
        <taxon>Eurotiales</taxon>
        <taxon>Aspergillaceae</taxon>
        <taxon>Aspergillus</taxon>
        <taxon>Aspergillus subgen. Fumigati</taxon>
    </lineage>
</organism>
<dbReference type="OrthoDB" id="6509636at2759"/>
<dbReference type="Pfam" id="PF00501">
    <property type="entry name" value="AMP-binding"/>
    <property type="match status" value="1"/>
</dbReference>